<organism evidence="1 2">
    <name type="scientific">Zophobas morio</name>
    <dbReference type="NCBI Taxonomy" id="2755281"/>
    <lineage>
        <taxon>Eukaryota</taxon>
        <taxon>Metazoa</taxon>
        <taxon>Ecdysozoa</taxon>
        <taxon>Arthropoda</taxon>
        <taxon>Hexapoda</taxon>
        <taxon>Insecta</taxon>
        <taxon>Pterygota</taxon>
        <taxon>Neoptera</taxon>
        <taxon>Endopterygota</taxon>
        <taxon>Coleoptera</taxon>
        <taxon>Polyphaga</taxon>
        <taxon>Cucujiformia</taxon>
        <taxon>Tenebrionidae</taxon>
        <taxon>Zophobas</taxon>
    </lineage>
</organism>
<evidence type="ECO:0000313" key="1">
    <source>
        <dbReference type="EMBL" id="KAJ3656868.1"/>
    </source>
</evidence>
<gene>
    <name evidence="1" type="ORF">Zmor_015913</name>
</gene>
<evidence type="ECO:0000313" key="2">
    <source>
        <dbReference type="Proteomes" id="UP001168821"/>
    </source>
</evidence>
<keyword evidence="2" id="KW-1185">Reference proteome</keyword>
<proteinExistence type="predicted"/>
<dbReference type="EMBL" id="JALNTZ010000004">
    <property type="protein sequence ID" value="KAJ3656868.1"/>
    <property type="molecule type" value="Genomic_DNA"/>
</dbReference>
<dbReference type="Proteomes" id="UP001168821">
    <property type="component" value="Unassembled WGS sequence"/>
</dbReference>
<reference evidence="1" key="1">
    <citation type="journal article" date="2023" name="G3 (Bethesda)">
        <title>Whole genome assemblies of Zophobas morio and Tenebrio molitor.</title>
        <authorList>
            <person name="Kaur S."/>
            <person name="Stinson S.A."/>
            <person name="diCenzo G.C."/>
        </authorList>
    </citation>
    <scope>NUCLEOTIDE SEQUENCE</scope>
    <source>
        <strain evidence="1">QUZm001</strain>
    </source>
</reference>
<accession>A0AA38IKQ9</accession>
<sequence length="105" mass="11800">MHRPPVIHTYFKYHINKNKLINNTKPENVCGIDITLIHNTSGSQPVKSCCCSCGRNGVGVPENPDLEWAGCESRVTMVIEARFGSAGEATDKRLSDRLYPLRWRV</sequence>
<dbReference type="AlphaFoldDB" id="A0AA38IKQ9"/>
<comment type="caution">
    <text evidence="1">The sequence shown here is derived from an EMBL/GenBank/DDBJ whole genome shotgun (WGS) entry which is preliminary data.</text>
</comment>
<name>A0AA38IKQ9_9CUCU</name>
<protein>
    <submittedName>
        <fullName evidence="1">Uncharacterized protein</fullName>
    </submittedName>
</protein>